<keyword evidence="4" id="KW-1185">Reference proteome</keyword>
<dbReference type="EMBL" id="BMAU01021387">
    <property type="protein sequence ID" value="GFY29366.1"/>
    <property type="molecule type" value="Genomic_DNA"/>
</dbReference>
<keyword evidence="2" id="KW-0812">Transmembrane</keyword>
<proteinExistence type="predicted"/>
<evidence type="ECO:0000256" key="2">
    <source>
        <dbReference type="SAM" id="Phobius"/>
    </source>
</evidence>
<name>A0A8X6W816_TRICX</name>
<evidence type="ECO:0000313" key="4">
    <source>
        <dbReference type="Proteomes" id="UP000887159"/>
    </source>
</evidence>
<feature type="compositionally biased region" description="Basic and acidic residues" evidence="1">
    <location>
        <begin position="489"/>
        <end position="610"/>
    </location>
</feature>
<comment type="caution">
    <text evidence="3">The sequence shown here is derived from an EMBL/GenBank/DDBJ whole genome shotgun (WGS) entry which is preliminary data.</text>
</comment>
<feature type="region of interest" description="Disordered" evidence="1">
    <location>
        <begin position="904"/>
        <end position="933"/>
    </location>
</feature>
<organism evidence="3 4">
    <name type="scientific">Trichonephila clavipes</name>
    <name type="common">Golden silk orbweaver</name>
    <name type="synonym">Nephila clavipes</name>
    <dbReference type="NCBI Taxonomy" id="2585209"/>
    <lineage>
        <taxon>Eukaryota</taxon>
        <taxon>Metazoa</taxon>
        <taxon>Ecdysozoa</taxon>
        <taxon>Arthropoda</taxon>
        <taxon>Chelicerata</taxon>
        <taxon>Arachnida</taxon>
        <taxon>Araneae</taxon>
        <taxon>Araneomorphae</taxon>
        <taxon>Entelegynae</taxon>
        <taxon>Araneoidea</taxon>
        <taxon>Nephilidae</taxon>
        <taxon>Trichonephila</taxon>
    </lineage>
</organism>
<gene>
    <name evidence="3" type="primary">AVEN_163637_1</name>
    <name evidence="3" type="ORF">TNCV_4724932</name>
</gene>
<feature type="compositionally biased region" description="Basic and acidic residues" evidence="1">
    <location>
        <begin position="623"/>
        <end position="669"/>
    </location>
</feature>
<feature type="compositionally biased region" description="Basic and acidic residues" evidence="1">
    <location>
        <begin position="768"/>
        <end position="833"/>
    </location>
</feature>
<evidence type="ECO:0000256" key="1">
    <source>
        <dbReference type="SAM" id="MobiDB-lite"/>
    </source>
</evidence>
<feature type="compositionally biased region" description="Basic and acidic residues" evidence="1">
    <location>
        <begin position="261"/>
        <end position="477"/>
    </location>
</feature>
<feature type="transmembrane region" description="Helical" evidence="2">
    <location>
        <begin position="90"/>
        <end position="112"/>
    </location>
</feature>
<accession>A0A8X6W816</accession>
<feature type="compositionally biased region" description="Basic and acidic residues" evidence="1">
    <location>
        <begin position="843"/>
        <end position="875"/>
    </location>
</feature>
<keyword evidence="2" id="KW-1133">Transmembrane helix</keyword>
<keyword evidence="2" id="KW-0472">Membrane</keyword>
<sequence length="933" mass="109918">MTETNFKVVSCDSYQGDPFIKIPSCSIGVPPQITIQIRELSGAKCHRNTLEFFRNLLLRGEVALLLVLRKRSSPQPRAMGTRRIARCGQAACCALGFVVAALTLSAMFWIIWCYLGLSIVQISDTQRRALVNYSYTTAKPSSTPKPTNRTETDVLLETSLNSISKSTAPTVMRGPSRGESPNQGKEPLKGDTPKGDFAARPPGGTSHNGTGREPATVSASILDAGEEGGIHVRRVSTSNTENVAKKENPPDIPPTNTYDSGRSDKSPALPRDEKESSPRDPDIRDKIQSPRPAYRDPDFERDQIPKRLDRERDRYDDDYDERRSPGRYDRRDRGREPDDRYSKGDTRVYPDERRPDDRYPLPRDERRGDDRDRDDRHKDYDDRYRYKDDDRYRDVDRHSDDDRYRKDDRYKDDERYRDDDRYRKDDRYRDEDRYRTEDRYRDGDRSRDRTRSVERDRYSLRGDDDDRYPRTRDRDYGDPIESSRPVASPERKSSRPDLRDDPRRIPEYDTSARDRPRSSYRDDLPSRALDDRYGDRDDEYRRPSRYDDRDWISPTRVRDEPYISKSTVEEPRVRDDSRPTLIDGLKRDDSRYSEDRGRTRYYDEVDDGRKGNSRFISPTTVRGADDRDQDGYRTRLQVDRKSDPRYVDREDDVILDRRSYASEESDGYRRSNSRTIPYDDRNIRRDYDRDDDDYRRSRPKDDYYPSRSRDRLDDRYVEDDDRSPSRRDYGTSRKRDDVDVGTRRDIMEEDRPIRSRPEERLPLSPVEKYPDSDRRFDDSSSRRSSTRDLMPDDRPVRTRHDPVDDRPPTDRYPGDDKRYRDGELPPRSSRRDPFVASSASRDVVVREKRYETSRDKPEDRGREESVSPERPLNAKDVIEAALRHSDVPEQSPRKVFYPVYDPRVTNLTSPDIIRPSERRGTTITSRRRRSQDV</sequence>
<dbReference type="AlphaFoldDB" id="A0A8X6W816"/>
<evidence type="ECO:0000313" key="3">
    <source>
        <dbReference type="EMBL" id="GFY29366.1"/>
    </source>
</evidence>
<protein>
    <submittedName>
        <fullName evidence="3">Uncharacterized protein</fullName>
    </submittedName>
</protein>
<feature type="compositionally biased region" description="Basic and acidic residues" evidence="1">
    <location>
        <begin position="677"/>
        <end position="715"/>
    </location>
</feature>
<feature type="compositionally biased region" description="Basic and acidic residues" evidence="1">
    <location>
        <begin position="722"/>
        <end position="761"/>
    </location>
</feature>
<reference evidence="3" key="1">
    <citation type="submission" date="2020-08" db="EMBL/GenBank/DDBJ databases">
        <title>Multicomponent nature underlies the extraordinary mechanical properties of spider dragline silk.</title>
        <authorList>
            <person name="Kono N."/>
            <person name="Nakamura H."/>
            <person name="Mori M."/>
            <person name="Yoshida Y."/>
            <person name="Ohtoshi R."/>
            <person name="Malay A.D."/>
            <person name="Moran D.A.P."/>
            <person name="Tomita M."/>
            <person name="Numata K."/>
            <person name="Arakawa K."/>
        </authorList>
    </citation>
    <scope>NUCLEOTIDE SEQUENCE</scope>
</reference>
<dbReference type="Proteomes" id="UP000887159">
    <property type="component" value="Unassembled WGS sequence"/>
</dbReference>
<feature type="region of interest" description="Disordered" evidence="1">
    <location>
        <begin position="165"/>
        <end position="875"/>
    </location>
</feature>